<dbReference type="SUPFAM" id="SSF56925">
    <property type="entry name" value="OMPA-like"/>
    <property type="match status" value="1"/>
</dbReference>
<dbReference type="InterPro" id="IPR011250">
    <property type="entry name" value="OMP/PagP_B-barrel"/>
</dbReference>
<gene>
    <name evidence="2" type="ORF">TRIP_E190022</name>
</gene>
<sequence>MKKAIAVLLLLAVVSFGVYAQGKTNMDKGDFAASIGLNFGWGFGVGGGVEMILARWDIADTIPITFGVAGKAGLSLTPWFETTIAALGTAHFGLATFAELPEWARKFDWYTALGLGLGLGGGTGLGIGIATGGGVSYHFNSRVALIAESIWAAHFNRYSYGFSTIGVQFKL</sequence>
<name>A0A652ZTK8_9SPIR</name>
<organism evidence="2">
    <name type="scientific">uncultured Spirochaetota bacterium</name>
    <dbReference type="NCBI Taxonomy" id="460511"/>
    <lineage>
        <taxon>Bacteria</taxon>
        <taxon>Pseudomonadati</taxon>
        <taxon>Spirochaetota</taxon>
        <taxon>environmental samples</taxon>
    </lineage>
</organism>
<reference evidence="2" key="1">
    <citation type="submission" date="2018-07" db="EMBL/GenBank/DDBJ databases">
        <authorList>
            <consortium name="Genoscope - CEA"/>
            <person name="William W."/>
        </authorList>
    </citation>
    <scope>NUCLEOTIDE SEQUENCE</scope>
    <source>
        <strain evidence="2">IK1</strain>
    </source>
</reference>
<evidence type="ECO:0000256" key="1">
    <source>
        <dbReference type="SAM" id="SignalP"/>
    </source>
</evidence>
<evidence type="ECO:0008006" key="3">
    <source>
        <dbReference type="Google" id="ProtNLM"/>
    </source>
</evidence>
<dbReference type="EMBL" id="UPXP01000011">
    <property type="protein sequence ID" value="VBB39104.1"/>
    <property type="molecule type" value="Genomic_DNA"/>
</dbReference>
<protein>
    <recommendedName>
        <fullName evidence="3">Outer membrane protein beta-barrel domain-containing protein</fullName>
    </recommendedName>
</protein>
<feature type="signal peptide" evidence="1">
    <location>
        <begin position="1"/>
        <end position="20"/>
    </location>
</feature>
<accession>A0A652ZTK8</accession>
<keyword evidence="1" id="KW-0732">Signal</keyword>
<feature type="chain" id="PRO_5024966432" description="Outer membrane protein beta-barrel domain-containing protein" evidence="1">
    <location>
        <begin position="21"/>
        <end position="171"/>
    </location>
</feature>
<dbReference type="AlphaFoldDB" id="A0A652ZTK8"/>
<evidence type="ECO:0000313" key="2">
    <source>
        <dbReference type="EMBL" id="VBB39104.1"/>
    </source>
</evidence>
<proteinExistence type="predicted"/>